<comment type="function">
    <text evidence="5">Catalyzes the conversion of GlcNAc-PP-undecaprenol into ManNAc-GlcNAc-PP-undecaprenol, the first committed lipid intermediate in the de novo synthesis of teichoic acid.</text>
</comment>
<comment type="pathway">
    <text evidence="5">Cell wall biogenesis; teichoic acid biosynthesis.</text>
</comment>
<dbReference type="GO" id="GO:0071555">
    <property type="term" value="P:cell wall organization"/>
    <property type="evidence" value="ECO:0007669"/>
    <property type="project" value="UniProtKB-KW"/>
</dbReference>
<dbReference type="NCBIfam" id="TIGR00696">
    <property type="entry name" value="wecG_tagA_cpsF"/>
    <property type="match status" value="1"/>
</dbReference>
<dbReference type="GO" id="GO:0019350">
    <property type="term" value="P:teichoic acid biosynthetic process"/>
    <property type="evidence" value="ECO:0007669"/>
    <property type="project" value="UniProtKB-UniRule"/>
</dbReference>
<evidence type="ECO:0000256" key="1">
    <source>
        <dbReference type="ARBA" id="ARBA00022676"/>
    </source>
</evidence>
<comment type="caution">
    <text evidence="6">The sequence shown here is derived from an EMBL/GenBank/DDBJ whole genome shotgun (WGS) entry which is preliminary data.</text>
</comment>
<reference evidence="6" key="2">
    <citation type="journal article" date="2021" name="PeerJ">
        <title>Extensive microbial diversity within the chicken gut microbiome revealed by metagenomics and culture.</title>
        <authorList>
            <person name="Gilroy R."/>
            <person name="Ravi A."/>
            <person name="Getino M."/>
            <person name="Pursley I."/>
            <person name="Horton D.L."/>
            <person name="Alikhan N.F."/>
            <person name="Baker D."/>
            <person name="Gharbi K."/>
            <person name="Hall N."/>
            <person name="Watson M."/>
            <person name="Adriaenssens E.M."/>
            <person name="Foster-Nyarko E."/>
            <person name="Jarju S."/>
            <person name="Secka A."/>
            <person name="Antonio M."/>
            <person name="Oren A."/>
            <person name="Chaudhuri R.R."/>
            <person name="La Ragione R."/>
            <person name="Hildebrand F."/>
            <person name="Pallen M.J."/>
        </authorList>
    </citation>
    <scope>NUCLEOTIDE SEQUENCE</scope>
    <source>
        <strain evidence="6">ChiBcolR7-354</strain>
    </source>
</reference>
<dbReference type="Pfam" id="PF03808">
    <property type="entry name" value="Glyco_tran_WecG"/>
    <property type="match status" value="1"/>
</dbReference>
<gene>
    <name evidence="6" type="ORF">IAB77_03165</name>
</gene>
<sequence>MSRIDVLGVGFDDLTMDGAVEAALGFMASRAARYVCTPNPEIVMAAKKDGGLASALAGADMVLADGVGVTKAAAMLGTPLKSRVPGIDFAAAVISRLAARGGSVYLFGAKPGVAEAAAEKLSAQYQGIVIAGTSDGYFKDDAPVIEKINAAGPDFLMVCLGSPKQERWMAANAGKLNCGLMAGLGGSLDVLAGNVQRAPEAWRRLGLEWLYRTIKEPKRLGRVIKLPLFVAEAAAQGAKGKRKNGQEG</sequence>
<proteinExistence type="inferred from homology"/>
<dbReference type="GO" id="GO:0047244">
    <property type="term" value="F:N-acetylglucosaminyldiphosphoundecaprenol N-acetyl-beta-D-mannosaminyltransferase activity"/>
    <property type="evidence" value="ECO:0007669"/>
    <property type="project" value="UniProtKB-UniRule"/>
</dbReference>
<evidence type="ECO:0000256" key="5">
    <source>
        <dbReference type="HAMAP-Rule" id="MF_02070"/>
    </source>
</evidence>
<dbReference type="PANTHER" id="PTHR34136">
    <property type="match status" value="1"/>
</dbReference>
<dbReference type="AlphaFoldDB" id="A0A9D0ZF48"/>
<dbReference type="InterPro" id="IPR034714">
    <property type="entry name" value="TagA_TarA"/>
</dbReference>
<dbReference type="InterPro" id="IPR004629">
    <property type="entry name" value="WecG_TagA_CpsF"/>
</dbReference>
<evidence type="ECO:0000313" key="6">
    <source>
        <dbReference type="EMBL" id="HIQ78241.1"/>
    </source>
</evidence>
<reference evidence="6" key="1">
    <citation type="submission" date="2020-10" db="EMBL/GenBank/DDBJ databases">
        <authorList>
            <person name="Gilroy R."/>
        </authorList>
    </citation>
    <scope>NUCLEOTIDE SEQUENCE</scope>
    <source>
        <strain evidence="6">ChiBcolR7-354</strain>
    </source>
</reference>
<dbReference type="PANTHER" id="PTHR34136:SF1">
    <property type="entry name" value="UDP-N-ACETYL-D-MANNOSAMINURONIC ACID TRANSFERASE"/>
    <property type="match status" value="1"/>
</dbReference>
<evidence type="ECO:0000256" key="4">
    <source>
        <dbReference type="ARBA" id="ARBA00023316"/>
    </source>
</evidence>
<dbReference type="EMBL" id="DVGA01000034">
    <property type="protein sequence ID" value="HIQ78241.1"/>
    <property type="molecule type" value="Genomic_DNA"/>
</dbReference>
<evidence type="ECO:0000256" key="3">
    <source>
        <dbReference type="ARBA" id="ARBA00022944"/>
    </source>
</evidence>
<name>A0A9D0ZF48_9FIRM</name>
<protein>
    <recommendedName>
        <fullName evidence="5">N-acetylglucosaminyldiphosphoundecaprenol N-acetyl-beta-D-mannosaminyltransferase</fullName>
        <ecNumber evidence="5">2.4.1.187</ecNumber>
    </recommendedName>
    <alternativeName>
        <fullName evidence="5">N-acetylmannosaminyltransferase</fullName>
    </alternativeName>
    <alternativeName>
        <fullName evidence="5">UDP-N-acetylmannosamine transferase</fullName>
    </alternativeName>
    <alternativeName>
        <fullName evidence="5">UDP-N-acetylmannosamine:N-acetylglucosaminyl pyrophosphorylundecaprenol N-acetylmannosaminyltransferase</fullName>
    </alternativeName>
</protein>
<dbReference type="HAMAP" id="MF_02070">
    <property type="entry name" value="TagA_TarA"/>
    <property type="match status" value="1"/>
</dbReference>
<evidence type="ECO:0000313" key="7">
    <source>
        <dbReference type="Proteomes" id="UP000824262"/>
    </source>
</evidence>
<dbReference type="Proteomes" id="UP000824262">
    <property type="component" value="Unassembled WGS sequence"/>
</dbReference>
<dbReference type="EC" id="2.4.1.187" evidence="5"/>
<keyword evidence="4 5" id="KW-0961">Cell wall biogenesis/degradation</keyword>
<keyword evidence="1 5" id="KW-0328">Glycosyltransferase</keyword>
<comment type="similarity">
    <text evidence="5">Belongs to the glycosyltransferase 26 family. TagA/TarA subfamily.</text>
</comment>
<accession>A0A9D0ZF48</accession>
<keyword evidence="2 5" id="KW-0808">Transferase</keyword>
<comment type="catalytic activity">
    <reaction evidence="5">
        <text>UDP-N-acetyl-alpha-D-mannosamine + N-acetyl-alpha-D-glucosaminyl-di-trans,octa-cis-undecaprenyl diphosphate = N-acetyl-beta-D-mannosaminyl-(1-&gt;4)-N-acetyl-alpha-D-glucosaminyl di-trans,octa-cis-undecaprenyl diphosphate + UDP + H(+)</text>
        <dbReference type="Rhea" id="RHEA:16053"/>
        <dbReference type="ChEBI" id="CHEBI:15378"/>
        <dbReference type="ChEBI" id="CHEBI:58223"/>
        <dbReference type="ChEBI" id="CHEBI:62959"/>
        <dbReference type="ChEBI" id="CHEBI:68623"/>
        <dbReference type="ChEBI" id="CHEBI:132210"/>
        <dbReference type="EC" id="2.4.1.187"/>
    </reaction>
</comment>
<organism evidence="6 7">
    <name type="scientific">Candidatus Scatomorpha intestinavium</name>
    <dbReference type="NCBI Taxonomy" id="2840922"/>
    <lineage>
        <taxon>Bacteria</taxon>
        <taxon>Bacillati</taxon>
        <taxon>Bacillota</taxon>
        <taxon>Clostridia</taxon>
        <taxon>Eubacteriales</taxon>
        <taxon>Candidatus Scatomorpha</taxon>
    </lineage>
</organism>
<evidence type="ECO:0000256" key="2">
    <source>
        <dbReference type="ARBA" id="ARBA00022679"/>
    </source>
</evidence>
<keyword evidence="3 5" id="KW-0777">Teichoic acid biosynthesis</keyword>
<dbReference type="CDD" id="cd06533">
    <property type="entry name" value="Glyco_transf_WecG_TagA"/>
    <property type="match status" value="1"/>
</dbReference>